<dbReference type="Proteomes" id="UP000281909">
    <property type="component" value="Chromosome"/>
</dbReference>
<protein>
    <submittedName>
        <fullName evidence="2">Uncharacterized protein</fullName>
    </submittedName>
</protein>
<dbReference type="AlphaFoldDB" id="A0A3S5E9J0"/>
<feature type="region of interest" description="Disordered" evidence="1">
    <location>
        <begin position="72"/>
        <end position="96"/>
    </location>
</feature>
<accession>A0A3S5E9J0</accession>
<evidence type="ECO:0000256" key="1">
    <source>
        <dbReference type="SAM" id="MobiDB-lite"/>
    </source>
</evidence>
<evidence type="ECO:0000313" key="3">
    <source>
        <dbReference type="Proteomes" id="UP000281909"/>
    </source>
</evidence>
<proteinExistence type="predicted"/>
<organism evidence="2 3">
    <name type="scientific">Pseudomonas fluorescens</name>
    <dbReference type="NCBI Taxonomy" id="294"/>
    <lineage>
        <taxon>Bacteria</taxon>
        <taxon>Pseudomonadati</taxon>
        <taxon>Pseudomonadota</taxon>
        <taxon>Gammaproteobacteria</taxon>
        <taxon>Pseudomonadales</taxon>
        <taxon>Pseudomonadaceae</taxon>
        <taxon>Pseudomonas</taxon>
    </lineage>
</organism>
<sequence length="96" mass="10519">MAEKALDFSMHELIVALLIERKISTGFWGVRMHFDVYGSNIASAKEPKAKLPGMAVAVTGLTLVPLTKEEEGSVDASMVNPEEKPITKNDPEQILH</sequence>
<reference evidence="2 3" key="1">
    <citation type="submission" date="2018-12" db="EMBL/GenBank/DDBJ databases">
        <authorList>
            <consortium name="Pathogen Informatics"/>
        </authorList>
    </citation>
    <scope>NUCLEOTIDE SEQUENCE [LARGE SCALE GENOMIC DNA]</scope>
    <source>
        <strain evidence="2 3">NCTC9428</strain>
    </source>
</reference>
<evidence type="ECO:0000313" key="2">
    <source>
        <dbReference type="EMBL" id="VEF10845.1"/>
    </source>
</evidence>
<feature type="compositionally biased region" description="Basic and acidic residues" evidence="1">
    <location>
        <begin position="81"/>
        <end position="96"/>
    </location>
</feature>
<gene>
    <name evidence="2" type="ORF">NCTC9428_02458</name>
</gene>
<dbReference type="EMBL" id="LR134318">
    <property type="protein sequence ID" value="VEF10845.1"/>
    <property type="molecule type" value="Genomic_DNA"/>
</dbReference>
<dbReference type="OrthoDB" id="9095855at2"/>
<dbReference type="RefSeq" id="WP_126362901.1">
    <property type="nucleotide sequence ID" value="NZ_LR134318.1"/>
</dbReference>
<name>A0A3S5E9J0_PSEFL</name>